<evidence type="ECO:0000313" key="5">
    <source>
        <dbReference type="EMBL" id="CAA6809876.1"/>
    </source>
</evidence>
<reference evidence="5" key="1">
    <citation type="submission" date="2020-01" db="EMBL/GenBank/DDBJ databases">
        <authorList>
            <person name="Meier V. D."/>
            <person name="Meier V D."/>
        </authorList>
    </citation>
    <scope>NUCLEOTIDE SEQUENCE</scope>
    <source>
        <strain evidence="5">HLG_WM_MAG_06</strain>
    </source>
</reference>
<protein>
    <recommendedName>
        <fullName evidence="4">YobI-like P-loop NTPase domain-containing protein</fullName>
    </recommendedName>
</protein>
<dbReference type="AlphaFoldDB" id="A0A6S6T4K5"/>
<organism evidence="5">
    <name type="scientific">uncultured Sulfurovum sp</name>
    <dbReference type="NCBI Taxonomy" id="269237"/>
    <lineage>
        <taxon>Bacteria</taxon>
        <taxon>Pseudomonadati</taxon>
        <taxon>Campylobacterota</taxon>
        <taxon>Epsilonproteobacteria</taxon>
        <taxon>Campylobacterales</taxon>
        <taxon>Sulfurovaceae</taxon>
        <taxon>Sulfurovum</taxon>
        <taxon>environmental samples</taxon>
    </lineage>
</organism>
<feature type="domain" description="YobI-like P-loop NTPase" evidence="4">
    <location>
        <begin position="62"/>
        <end position="438"/>
    </location>
</feature>
<sequence>MINKIVSWFVLGVNKVIVKLLRTLNKVHLHIIEKYNDISSIENKDEYEVLLPNTEADKAKHYTNPFTVALKTPKVNNIAITGAYGSGKSSFLRTFEKENAEWNYLPISLATFKDTNEDIEKKEEPKDNTSSPSLDTKGKDKSELLQDIERSILQQFFYREKDSQIPYSRFKRIGNIQKKIIFYHSFVIGFLFLYGFSIFKTSKFEEFFSHNFFVNHEYNYLPYISVGILFYYLYRLFTYLWNIQISKFNFKKGEIAFASQDKASILNEHLDEILYFFEVTEYDVVLFEDIDRFDDTEIFIKLRELNNLINNSKQIDRRVRFVYAIRDDMFVDKERTKFFDFIVPIIPHINPSTSEVILLKKFEQEIIEKRVEESFISDVSLHIDDTRFLLNVYNEYMIYKNYLSTDNSKPNQILALVIYKNFYPLDFSKLYYRDGDIYTIFNNVPEYIQDTIEEYRKQKNQLMIELKELEEKVIKETIESIEELRFIYIGKIVSKHQSYYYEIGGTPYRAYELNSNDVFESLSAYSTIFYKGQHSGGSLFHISFKEIEEEVNHQSYRERVKTIESRYIEELNSLKKQIEKVKSQINELEHTSLEKLFDIHHLSDLKDILKDKKLLLFLVRNGYIDENYEDYISYFHNQETNISKNDREFLLSIQTYSSLDDFRFKLRNIKKLVEKLKDKNFKQTEAFNFNLTDFLLNDYSSKADIYFKKISDGSELSIKFIFAYLEFTINSSKKAFIKRLEWNNLWLYIYNNFSTDKENEYFILIFQTLDTDRIIELNVDDSLKKYLESHTSLPKYSDTQNEKCKTLIDELELEFSDIENPSDNEELFNYIYENWNYELSERMIQIMLDEKADINIGDLNEAHFSTIRRSGVEELISYIDTNIEEYVENIFLTIERNTKESEETVLYLLNNDEVSLENKVKIIQKEEVRISDINAIESKELWIELFKDNKIEASWDNILYFYQETEELSQEIIEYLNVEENYIALSNSKIDNEQFEELLLNGFKSKLLLCNTIEDEGYRYLIKSIEDTKYHNLDVAHLSQMKIDLLLAENKIVLVQNSIDNLKENFSPKHITLIENYKDEFLERFNEFEIAQEDLILLLNSSKFEISDKFFFIEKSDLSDIGDKLFVKEKISKFYIDNSKYIEDIELFNKLFYGDNKYDLELLISQIPYIDDCNSFKVYLDEFGDPYDKILENNRGYVSIDKTDTNELLLKVLREKDCIGKLVSKKNKINVYRKWSS</sequence>
<keyword evidence="1" id="KW-0175">Coiled coil</keyword>
<name>A0A6S6T4K5_9BACT</name>
<keyword evidence="3" id="KW-0472">Membrane</keyword>
<feature type="region of interest" description="Disordered" evidence="2">
    <location>
        <begin position="119"/>
        <end position="140"/>
    </location>
</feature>
<evidence type="ECO:0000256" key="2">
    <source>
        <dbReference type="SAM" id="MobiDB-lite"/>
    </source>
</evidence>
<evidence type="ECO:0000256" key="3">
    <source>
        <dbReference type="SAM" id="Phobius"/>
    </source>
</evidence>
<gene>
    <name evidence="5" type="ORF">HELGO_WM5181</name>
</gene>
<feature type="coiled-coil region" evidence="1">
    <location>
        <begin position="564"/>
        <end position="591"/>
    </location>
</feature>
<keyword evidence="3" id="KW-1133">Transmembrane helix</keyword>
<dbReference type="InterPro" id="IPR027417">
    <property type="entry name" value="P-loop_NTPase"/>
</dbReference>
<evidence type="ECO:0000256" key="1">
    <source>
        <dbReference type="SAM" id="Coils"/>
    </source>
</evidence>
<feature type="transmembrane region" description="Helical" evidence="3">
    <location>
        <begin position="180"/>
        <end position="200"/>
    </location>
</feature>
<dbReference type="Pfam" id="PF20693">
    <property type="entry name" value="YobI-ATPase"/>
    <property type="match status" value="1"/>
</dbReference>
<dbReference type="InterPro" id="IPR048428">
    <property type="entry name" value="YobI-NTPase"/>
</dbReference>
<keyword evidence="3" id="KW-0812">Transmembrane</keyword>
<evidence type="ECO:0000259" key="4">
    <source>
        <dbReference type="Pfam" id="PF20693"/>
    </source>
</evidence>
<dbReference type="EMBL" id="CACVAP010000059">
    <property type="protein sequence ID" value="CAA6809876.1"/>
    <property type="molecule type" value="Genomic_DNA"/>
</dbReference>
<feature type="transmembrane region" description="Helical" evidence="3">
    <location>
        <begin position="220"/>
        <end position="241"/>
    </location>
</feature>
<dbReference type="SUPFAM" id="SSF52540">
    <property type="entry name" value="P-loop containing nucleoside triphosphate hydrolases"/>
    <property type="match status" value="1"/>
</dbReference>
<accession>A0A6S6T4K5</accession>
<feature type="coiled-coil region" evidence="1">
    <location>
        <begin position="452"/>
        <end position="479"/>
    </location>
</feature>
<proteinExistence type="predicted"/>